<protein>
    <recommendedName>
        <fullName evidence="7">Protein kinase domain-containing protein</fullName>
    </recommendedName>
</protein>
<dbReference type="GO" id="GO:0035556">
    <property type="term" value="P:intracellular signal transduction"/>
    <property type="evidence" value="ECO:0007669"/>
    <property type="project" value="UniProtKB-ARBA"/>
</dbReference>
<dbReference type="PROSITE" id="PS00108">
    <property type="entry name" value="PROTEIN_KINASE_ST"/>
    <property type="match status" value="1"/>
</dbReference>
<dbReference type="GO" id="GO:0005524">
    <property type="term" value="F:ATP binding"/>
    <property type="evidence" value="ECO:0007669"/>
    <property type="project" value="UniProtKB-KW"/>
</dbReference>
<reference evidence="8" key="2">
    <citation type="submission" date="2017-10" db="EMBL/GenBank/DDBJ databases">
        <title>Ladona fulva Genome sequencing and assembly.</title>
        <authorList>
            <person name="Murali S."/>
            <person name="Richards S."/>
            <person name="Bandaranaike D."/>
            <person name="Bellair M."/>
            <person name="Blankenburg K."/>
            <person name="Chao H."/>
            <person name="Dinh H."/>
            <person name="Doddapaneni H."/>
            <person name="Dugan-Rocha S."/>
            <person name="Elkadiri S."/>
            <person name="Gnanaolivu R."/>
            <person name="Hernandez B."/>
            <person name="Skinner E."/>
            <person name="Javaid M."/>
            <person name="Lee S."/>
            <person name="Li M."/>
            <person name="Ming W."/>
            <person name="Munidasa M."/>
            <person name="Muniz J."/>
            <person name="Nguyen L."/>
            <person name="Hughes D."/>
            <person name="Osuji N."/>
            <person name="Pu L.-L."/>
            <person name="Puazo M."/>
            <person name="Qu C."/>
            <person name="Quiroz J."/>
            <person name="Raj R."/>
            <person name="Weissenberger G."/>
            <person name="Xin Y."/>
            <person name="Zou X."/>
            <person name="Han Y."/>
            <person name="Worley K."/>
            <person name="Muzny D."/>
            <person name="Gibbs R."/>
        </authorList>
    </citation>
    <scope>NUCLEOTIDE SEQUENCE</scope>
    <source>
        <strain evidence="8">Sampled in the wild</strain>
    </source>
</reference>
<dbReference type="InterPro" id="IPR011009">
    <property type="entry name" value="Kinase-like_dom_sf"/>
</dbReference>
<evidence type="ECO:0000256" key="4">
    <source>
        <dbReference type="ARBA" id="ARBA00022741"/>
    </source>
</evidence>
<gene>
    <name evidence="8" type="ORF">J437_LFUL007235</name>
</gene>
<evidence type="ECO:0000256" key="2">
    <source>
        <dbReference type="ARBA" id="ARBA00022527"/>
    </source>
</evidence>
<dbReference type="PANTHER" id="PTHR48016">
    <property type="entry name" value="MAP KINASE KINASE KINASE SSK2-RELATED-RELATED"/>
    <property type="match status" value="1"/>
</dbReference>
<comment type="caution">
    <text evidence="8">The sequence shown here is derived from an EMBL/GenBank/DDBJ whole genome shotgun (WGS) entry which is preliminary data.</text>
</comment>
<keyword evidence="3" id="KW-0808">Transferase</keyword>
<dbReference type="InterPro" id="IPR050538">
    <property type="entry name" value="MAP_kinase_kinase_kinase"/>
</dbReference>
<dbReference type="Proteomes" id="UP000792457">
    <property type="component" value="Unassembled WGS sequence"/>
</dbReference>
<evidence type="ECO:0000256" key="3">
    <source>
        <dbReference type="ARBA" id="ARBA00022679"/>
    </source>
</evidence>
<keyword evidence="6" id="KW-0067">ATP-binding</keyword>
<reference evidence="8" key="1">
    <citation type="submission" date="2013-04" db="EMBL/GenBank/DDBJ databases">
        <authorList>
            <person name="Qu J."/>
            <person name="Murali S.C."/>
            <person name="Bandaranaike D."/>
            <person name="Bellair M."/>
            <person name="Blankenburg K."/>
            <person name="Chao H."/>
            <person name="Dinh H."/>
            <person name="Doddapaneni H."/>
            <person name="Downs B."/>
            <person name="Dugan-Rocha S."/>
            <person name="Elkadiri S."/>
            <person name="Gnanaolivu R.D."/>
            <person name="Hernandez B."/>
            <person name="Javaid M."/>
            <person name="Jayaseelan J.C."/>
            <person name="Lee S."/>
            <person name="Li M."/>
            <person name="Ming W."/>
            <person name="Munidasa M."/>
            <person name="Muniz J."/>
            <person name="Nguyen L."/>
            <person name="Ongeri F."/>
            <person name="Osuji N."/>
            <person name="Pu L.-L."/>
            <person name="Puazo M."/>
            <person name="Qu C."/>
            <person name="Quiroz J."/>
            <person name="Raj R."/>
            <person name="Weissenberger G."/>
            <person name="Xin Y."/>
            <person name="Zou X."/>
            <person name="Han Y."/>
            <person name="Richards S."/>
            <person name="Worley K."/>
            <person name="Muzny D."/>
            <person name="Gibbs R."/>
        </authorList>
    </citation>
    <scope>NUCLEOTIDE SEQUENCE</scope>
    <source>
        <strain evidence="8">Sampled in the wild</strain>
    </source>
</reference>
<dbReference type="SUPFAM" id="SSF56112">
    <property type="entry name" value="Protein kinase-like (PK-like)"/>
    <property type="match status" value="1"/>
</dbReference>
<organism evidence="8 9">
    <name type="scientific">Ladona fulva</name>
    <name type="common">Scarce chaser dragonfly</name>
    <name type="synonym">Libellula fulva</name>
    <dbReference type="NCBI Taxonomy" id="123851"/>
    <lineage>
        <taxon>Eukaryota</taxon>
        <taxon>Metazoa</taxon>
        <taxon>Ecdysozoa</taxon>
        <taxon>Arthropoda</taxon>
        <taxon>Hexapoda</taxon>
        <taxon>Insecta</taxon>
        <taxon>Pterygota</taxon>
        <taxon>Palaeoptera</taxon>
        <taxon>Odonata</taxon>
        <taxon>Epiprocta</taxon>
        <taxon>Anisoptera</taxon>
        <taxon>Libelluloidea</taxon>
        <taxon>Libellulidae</taxon>
        <taxon>Ladona</taxon>
    </lineage>
</organism>
<keyword evidence="5" id="KW-0418">Kinase</keyword>
<comment type="similarity">
    <text evidence="1">Belongs to the protein kinase superfamily. STE Ser/Thr protein kinase family. MAP kinase kinase kinase subfamily.</text>
</comment>
<name>A0A8K0NXG7_LADFU</name>
<evidence type="ECO:0000256" key="5">
    <source>
        <dbReference type="ARBA" id="ARBA00022777"/>
    </source>
</evidence>
<accession>A0A8K0NXG7</accession>
<dbReference type="PIRSF" id="PIRSF000654">
    <property type="entry name" value="Integrin-linked_kinase"/>
    <property type="match status" value="1"/>
</dbReference>
<dbReference type="Pfam" id="PF00069">
    <property type="entry name" value="Pkinase"/>
    <property type="match status" value="1"/>
</dbReference>
<feature type="domain" description="Protein kinase" evidence="7">
    <location>
        <begin position="1"/>
        <end position="205"/>
    </location>
</feature>
<dbReference type="PROSITE" id="PS50011">
    <property type="entry name" value="PROTEIN_KINASE_DOM"/>
    <property type="match status" value="1"/>
</dbReference>
<evidence type="ECO:0000313" key="9">
    <source>
        <dbReference type="Proteomes" id="UP000792457"/>
    </source>
</evidence>
<evidence type="ECO:0000313" key="8">
    <source>
        <dbReference type="EMBL" id="KAG8228065.1"/>
    </source>
</evidence>
<dbReference type="InterPro" id="IPR000719">
    <property type="entry name" value="Prot_kinase_dom"/>
</dbReference>
<dbReference type="PANTHER" id="PTHR48016:SF32">
    <property type="entry name" value="MITOGEN-ACTIVATED PROTEIN KINASE KINASE KINASE 4"/>
    <property type="match status" value="1"/>
</dbReference>
<keyword evidence="4" id="KW-0547">Nucleotide-binding</keyword>
<dbReference type="EMBL" id="KZ308357">
    <property type="protein sequence ID" value="KAG8228065.1"/>
    <property type="molecule type" value="Genomic_DNA"/>
</dbReference>
<keyword evidence="2" id="KW-0723">Serine/threonine-protein kinase</keyword>
<evidence type="ECO:0000256" key="1">
    <source>
        <dbReference type="ARBA" id="ARBA00006529"/>
    </source>
</evidence>
<dbReference type="Gene3D" id="1.10.510.10">
    <property type="entry name" value="Transferase(Phosphotransferase) domain 1"/>
    <property type="match status" value="1"/>
</dbReference>
<evidence type="ECO:0000256" key="6">
    <source>
        <dbReference type="ARBA" id="ARBA00022840"/>
    </source>
</evidence>
<dbReference type="InterPro" id="IPR008271">
    <property type="entry name" value="Ser/Thr_kinase_AS"/>
</dbReference>
<dbReference type="OrthoDB" id="1043025at2759"/>
<sequence length="229" mass="25763">MVDHSFWFSEEMLLFMEYCPEGTLEDLVATTEEATASGLPEPIIRRYTYQLLQAVATLHHHGIVHRDIKSANIFLADEGNCLKLGDFGCAVKIKTHTTMPGELIGFVGTQAYMAPEVFMKTTLEGHGRAADIWSVGCVVVEMTSGKRPWHEFDSNYQIMFKVGMGEIPPWPSTLSQEGEDFLEQCLQHDAKKRATAEALLQHTFVKVEVDEEYQSIPLPSIYLKEDFGS</sequence>
<dbReference type="AlphaFoldDB" id="A0A8K0NXG7"/>
<keyword evidence="9" id="KW-1185">Reference proteome</keyword>
<dbReference type="GO" id="GO:0004674">
    <property type="term" value="F:protein serine/threonine kinase activity"/>
    <property type="evidence" value="ECO:0007669"/>
    <property type="project" value="UniProtKB-KW"/>
</dbReference>
<evidence type="ECO:0000259" key="7">
    <source>
        <dbReference type="PROSITE" id="PS50011"/>
    </source>
</evidence>
<proteinExistence type="inferred from homology"/>
<dbReference type="SMART" id="SM00220">
    <property type="entry name" value="S_TKc"/>
    <property type="match status" value="1"/>
</dbReference>